<keyword evidence="5 6" id="KW-0472">Membrane</keyword>
<evidence type="ECO:0000313" key="10">
    <source>
        <dbReference type="Proteomes" id="UP000827721"/>
    </source>
</evidence>
<feature type="transmembrane region" description="Helical" evidence="6">
    <location>
        <begin position="38"/>
        <end position="57"/>
    </location>
</feature>
<evidence type="ECO:0000256" key="1">
    <source>
        <dbReference type="ARBA" id="ARBA00004141"/>
    </source>
</evidence>
<comment type="caution">
    <text evidence="9">The sequence shown here is derived from an EMBL/GenBank/DDBJ whole genome shotgun (WGS) entry which is preliminary data.</text>
</comment>
<feature type="domain" description="EamA" evidence="8">
    <location>
        <begin position="38"/>
        <end position="178"/>
    </location>
</feature>
<feature type="transmembrane region" description="Helical" evidence="6">
    <location>
        <begin position="95"/>
        <end position="113"/>
    </location>
</feature>
<feature type="region of interest" description="Disordered" evidence="7">
    <location>
        <begin position="1"/>
        <end position="27"/>
    </location>
</feature>
<dbReference type="PANTHER" id="PTHR31218">
    <property type="entry name" value="WAT1-RELATED PROTEIN"/>
    <property type="match status" value="1"/>
</dbReference>
<feature type="transmembrane region" description="Helical" evidence="6">
    <location>
        <begin position="240"/>
        <end position="261"/>
    </location>
</feature>
<evidence type="ECO:0000256" key="7">
    <source>
        <dbReference type="SAM" id="MobiDB-lite"/>
    </source>
</evidence>
<dbReference type="InterPro" id="IPR037185">
    <property type="entry name" value="EmrE-like"/>
</dbReference>
<gene>
    <name evidence="9" type="ORF">JRO89_XS07G0175200</name>
</gene>
<feature type="transmembrane region" description="Helical" evidence="6">
    <location>
        <begin position="133"/>
        <end position="150"/>
    </location>
</feature>
<dbReference type="Pfam" id="PF00892">
    <property type="entry name" value="EamA"/>
    <property type="match status" value="2"/>
</dbReference>
<dbReference type="SUPFAM" id="SSF103481">
    <property type="entry name" value="Multidrug resistance efflux transporter EmrE"/>
    <property type="match status" value="2"/>
</dbReference>
<organism evidence="9 10">
    <name type="scientific">Xanthoceras sorbifolium</name>
    <dbReference type="NCBI Taxonomy" id="99658"/>
    <lineage>
        <taxon>Eukaryota</taxon>
        <taxon>Viridiplantae</taxon>
        <taxon>Streptophyta</taxon>
        <taxon>Embryophyta</taxon>
        <taxon>Tracheophyta</taxon>
        <taxon>Spermatophyta</taxon>
        <taxon>Magnoliopsida</taxon>
        <taxon>eudicotyledons</taxon>
        <taxon>Gunneridae</taxon>
        <taxon>Pentapetalae</taxon>
        <taxon>rosids</taxon>
        <taxon>malvids</taxon>
        <taxon>Sapindales</taxon>
        <taxon>Sapindaceae</taxon>
        <taxon>Xanthoceroideae</taxon>
        <taxon>Xanthoceras</taxon>
    </lineage>
</organism>
<dbReference type="Proteomes" id="UP000827721">
    <property type="component" value="Unassembled WGS sequence"/>
</dbReference>
<evidence type="ECO:0000256" key="4">
    <source>
        <dbReference type="ARBA" id="ARBA00022989"/>
    </source>
</evidence>
<evidence type="ECO:0000256" key="3">
    <source>
        <dbReference type="ARBA" id="ARBA00022692"/>
    </source>
</evidence>
<feature type="transmembrane region" description="Helical" evidence="6">
    <location>
        <begin position="331"/>
        <end position="350"/>
    </location>
</feature>
<feature type="transmembrane region" description="Helical" evidence="6">
    <location>
        <begin position="69"/>
        <end position="88"/>
    </location>
</feature>
<sequence>MEEGEMGDAQQLVTSNNENNNNNKNNKSKAMFDELKPYVLMVLLQFGSAGMYIISMATINHGMNRYVLIVYRNAIAALVLAPFALLLERKIRPKMTISIFLQIMTLGFLEPILDQEFTYLGMKFTSASYASAIMNAVPSVTFVIAIIFQLEQINIKKIRSQAKVVGTIVTFGGALLMTMYKGPVINLVCSSTKSHHENSSNSSDNKQWVAGTLLILLGCVAWSCFYVLQSIAIKKYPAVLSLSSLICLAGTLQSAVVAVAVERNAGGWAVGWDSRLFAPLYTGIVSSGITYYLQGLVMKTRGPVFVTAFNPLCMIIVAVLGSIILAEKLHLGSIIGGIIIAVGLYCVVWGKSRDYSDSATSTSAVKADAQQLPISSKSSDASCPIKPSHDI</sequence>
<feature type="compositionally biased region" description="Low complexity" evidence="7">
    <location>
        <begin position="15"/>
        <end position="27"/>
    </location>
</feature>
<evidence type="ECO:0000256" key="6">
    <source>
        <dbReference type="RuleBase" id="RU363077"/>
    </source>
</evidence>
<name>A0ABQ8HUC6_9ROSI</name>
<dbReference type="InterPro" id="IPR030184">
    <property type="entry name" value="WAT1-related"/>
</dbReference>
<feature type="transmembrane region" description="Helical" evidence="6">
    <location>
        <begin position="208"/>
        <end position="228"/>
    </location>
</feature>
<feature type="transmembrane region" description="Helical" evidence="6">
    <location>
        <begin position="276"/>
        <end position="293"/>
    </location>
</feature>
<protein>
    <recommendedName>
        <fullName evidence="6">WAT1-related protein</fullName>
    </recommendedName>
</protein>
<evidence type="ECO:0000313" key="9">
    <source>
        <dbReference type="EMBL" id="KAH7567884.1"/>
    </source>
</evidence>
<feature type="transmembrane region" description="Helical" evidence="6">
    <location>
        <begin position="162"/>
        <end position="180"/>
    </location>
</feature>
<reference evidence="9 10" key="1">
    <citation type="submission" date="2021-02" db="EMBL/GenBank/DDBJ databases">
        <title>Plant Genome Project.</title>
        <authorList>
            <person name="Zhang R.-G."/>
        </authorList>
    </citation>
    <scope>NUCLEOTIDE SEQUENCE [LARGE SCALE GENOMIC DNA]</scope>
    <source>
        <tissue evidence="9">Leaves</tissue>
    </source>
</reference>
<proteinExistence type="inferred from homology"/>
<evidence type="ECO:0000256" key="5">
    <source>
        <dbReference type="ARBA" id="ARBA00023136"/>
    </source>
</evidence>
<feature type="domain" description="EamA" evidence="8">
    <location>
        <begin position="211"/>
        <end position="348"/>
    </location>
</feature>
<keyword evidence="4 6" id="KW-1133">Transmembrane helix</keyword>
<keyword evidence="3 6" id="KW-0812">Transmembrane</keyword>
<dbReference type="EMBL" id="JAFEMO010000007">
    <property type="protein sequence ID" value="KAH7567884.1"/>
    <property type="molecule type" value="Genomic_DNA"/>
</dbReference>
<keyword evidence="10" id="KW-1185">Reference proteome</keyword>
<comment type="subcellular location">
    <subcellularLocation>
        <location evidence="1 6">Membrane</location>
        <topology evidence="1 6">Multi-pass membrane protein</topology>
    </subcellularLocation>
</comment>
<accession>A0ABQ8HUC6</accession>
<feature type="transmembrane region" description="Helical" evidence="6">
    <location>
        <begin position="305"/>
        <end position="325"/>
    </location>
</feature>
<evidence type="ECO:0000259" key="8">
    <source>
        <dbReference type="Pfam" id="PF00892"/>
    </source>
</evidence>
<dbReference type="InterPro" id="IPR000620">
    <property type="entry name" value="EamA_dom"/>
</dbReference>
<evidence type="ECO:0000256" key="2">
    <source>
        <dbReference type="ARBA" id="ARBA00007635"/>
    </source>
</evidence>
<comment type="similarity">
    <text evidence="2 6">Belongs to the drug/metabolite transporter (DMT) superfamily. Plant drug/metabolite exporter (P-DME) (TC 2.A.7.4) family.</text>
</comment>